<protein>
    <submittedName>
        <fullName evidence="1">Uncharacterized protein</fullName>
    </submittedName>
</protein>
<reference evidence="1 2" key="2">
    <citation type="submission" date="2019-09" db="EMBL/GenBank/DDBJ databases">
        <title>Taxonomic note: a critical rebuttal of the proposed division of the genus Arcobacter into six genera, emended descriptions of Arcobacter anaerophilus and the genus Arcobacter, and an assessment of genus-level boundaries for Epsilonproteobacteria using in silico genomic comparator tools.</title>
        <authorList>
            <person name="On S.L.W."/>
            <person name="Miller W.G."/>
            <person name="Biggs P."/>
            <person name="Cornelius A."/>
            <person name="Vandamme P."/>
        </authorList>
    </citation>
    <scope>NUCLEOTIDE SEQUENCE [LARGE SCALE GENOMIC DNA]</scope>
    <source>
        <strain evidence="1 2">CCUG 56899</strain>
    </source>
</reference>
<evidence type="ECO:0000313" key="2">
    <source>
        <dbReference type="Proteomes" id="UP000322644"/>
    </source>
</evidence>
<gene>
    <name evidence="1" type="ORF">APORC_1474</name>
</gene>
<name>A0A5C2HDZ3_9BACT</name>
<reference evidence="1 2" key="1">
    <citation type="submission" date="2019-09" db="EMBL/GenBank/DDBJ databases">
        <title>Complete genome sequencing of four Arcobacter species reveals a diverse suite of mobile elements.</title>
        <authorList>
            <person name="Miller W.G."/>
            <person name="Yee E."/>
            <person name="Bono J.L."/>
        </authorList>
    </citation>
    <scope>NUCLEOTIDE SEQUENCE [LARGE SCALE GENOMIC DNA]</scope>
    <source>
        <strain evidence="1 2">CCUG 56899</strain>
    </source>
</reference>
<accession>A0A5C2HDZ3</accession>
<dbReference type="Proteomes" id="UP000322644">
    <property type="component" value="Chromosome"/>
</dbReference>
<evidence type="ECO:0000313" key="1">
    <source>
        <dbReference type="EMBL" id="QEP41057.1"/>
    </source>
</evidence>
<sequence>MYQMKDLKMDEIRAASFELITKISIERRKQIIRWFACQNLDFQCLVFEKQSNHYFKLKNEGIDKKILSFSSFILALQELYQQEQILKSKNKSQSLDKLGNLSKLEKIRLRKEKLQPKLQTLLNLHSVVESLYVEGFSSRKIQHFLLIRHKKSISHTSISKYINTYILNSNNQIGEKNDRYR</sequence>
<organism evidence="1 2">
    <name type="scientific">Arcobacter porcinus</name>
    <dbReference type="NCBI Taxonomy" id="1935204"/>
    <lineage>
        <taxon>Bacteria</taxon>
        <taxon>Pseudomonadati</taxon>
        <taxon>Campylobacterota</taxon>
        <taxon>Epsilonproteobacteria</taxon>
        <taxon>Campylobacterales</taxon>
        <taxon>Arcobacteraceae</taxon>
        <taxon>Arcobacter</taxon>
    </lineage>
</organism>
<dbReference type="RefSeq" id="WP_066387954.1">
    <property type="nucleotide sequence ID" value="NZ_CP036246.2"/>
</dbReference>
<dbReference type="AlphaFoldDB" id="A0A5C2HDZ3"/>
<dbReference type="KEGG" id="apoc:APORC_1474"/>
<proteinExistence type="predicted"/>
<dbReference type="EMBL" id="CP036246">
    <property type="protein sequence ID" value="QEP41057.1"/>
    <property type="molecule type" value="Genomic_DNA"/>
</dbReference>